<feature type="region of interest" description="Disordered" evidence="1">
    <location>
        <begin position="650"/>
        <end position="669"/>
    </location>
</feature>
<feature type="compositionally biased region" description="Polar residues" evidence="1">
    <location>
        <begin position="569"/>
        <end position="582"/>
    </location>
</feature>
<feature type="compositionally biased region" description="Polar residues" evidence="1">
    <location>
        <begin position="885"/>
        <end position="896"/>
    </location>
</feature>
<feature type="compositionally biased region" description="Pro residues" evidence="1">
    <location>
        <begin position="811"/>
        <end position="821"/>
    </location>
</feature>
<evidence type="ECO:0000256" key="1">
    <source>
        <dbReference type="SAM" id="MobiDB-lite"/>
    </source>
</evidence>
<feature type="compositionally biased region" description="Pro residues" evidence="1">
    <location>
        <begin position="837"/>
        <end position="848"/>
    </location>
</feature>
<keyword evidence="3" id="KW-1185">Reference proteome</keyword>
<reference evidence="2" key="2">
    <citation type="submission" date="2023-05" db="EMBL/GenBank/DDBJ databases">
        <authorList>
            <consortium name="Lawrence Berkeley National Laboratory"/>
            <person name="Steindorff A."/>
            <person name="Hensen N."/>
            <person name="Bonometti L."/>
            <person name="Westerberg I."/>
            <person name="Brannstrom I.O."/>
            <person name="Guillou S."/>
            <person name="Cros-Aarteil S."/>
            <person name="Calhoun S."/>
            <person name="Haridas S."/>
            <person name="Kuo A."/>
            <person name="Mondo S."/>
            <person name="Pangilinan J."/>
            <person name="Riley R."/>
            <person name="Labutti K."/>
            <person name="Andreopoulos B."/>
            <person name="Lipzen A."/>
            <person name="Chen C."/>
            <person name="Yanf M."/>
            <person name="Daum C."/>
            <person name="Ng V."/>
            <person name="Clum A."/>
            <person name="Ohm R."/>
            <person name="Martin F."/>
            <person name="Silar P."/>
            <person name="Natvig D."/>
            <person name="Lalanne C."/>
            <person name="Gautier V."/>
            <person name="Ament-Velasquez S.L."/>
            <person name="Kruys A."/>
            <person name="Hutchinson M.I."/>
            <person name="Powell A.J."/>
            <person name="Barry K."/>
            <person name="Miller A.N."/>
            <person name="Grigoriev I.V."/>
            <person name="Debuchy R."/>
            <person name="Gladieux P."/>
            <person name="Thoren M.H."/>
            <person name="Johannesson H."/>
        </authorList>
    </citation>
    <scope>NUCLEOTIDE SEQUENCE</scope>
    <source>
        <strain evidence="2">CBS 359.72</strain>
    </source>
</reference>
<name>A0AAN7CU58_9PEZI</name>
<accession>A0AAN7CU58</accession>
<feature type="region of interest" description="Disordered" evidence="1">
    <location>
        <begin position="1066"/>
        <end position="1090"/>
    </location>
</feature>
<feature type="compositionally biased region" description="Polar residues" evidence="1">
    <location>
        <begin position="855"/>
        <end position="877"/>
    </location>
</feature>
<feature type="compositionally biased region" description="Low complexity" evidence="1">
    <location>
        <begin position="9"/>
        <end position="30"/>
    </location>
</feature>
<feature type="compositionally biased region" description="Polar residues" evidence="1">
    <location>
        <begin position="680"/>
        <end position="689"/>
    </location>
</feature>
<dbReference type="EMBL" id="MU857643">
    <property type="protein sequence ID" value="KAK4248091.1"/>
    <property type="molecule type" value="Genomic_DNA"/>
</dbReference>
<feature type="region of interest" description="Disordered" evidence="1">
    <location>
        <begin position="674"/>
        <end position="905"/>
    </location>
</feature>
<sequence>MANASSKKPSCAETASSPPAAAEVPSHVHPLALSTPTPTEADKQPITFQKGAANNAPTGSPLRPTAQSQSTPTVPFHLHSTTEEPTYQGLASSAQPTAKPVASPEAALDQENVPPEPPNSRRHEYQSFTSTRSSPNSDLALKRKVNGESNPESPAASVRVKRAKLETANGPDGSEIDQSSLQTSDVTLERSVSFEEVYGSPGKPAAYKHVIVQYPLTTGEFYILRCDEHGVHFGEHPLRGAAKHLASAQHGFMSKAHATAIRTLGHRVRDCTKELADKNNREVLKAFKDGSYKAFNANNLSQTKRAELGFPPLDPLNAQKVAQHRKQTAGITDPQPCQFYVTSGGDLKCPVLILPWGDISQAGLMGTLADTGIFREFTEDGRPLGVSKLPKCYVYREADGHVVGIRNWAKGYEEGGPLEKKREFPVLCAESADYRTWSVGWVKAADLSPLDFEDPSSREIPFVREAWHYFQTRIRRQQPDVFSARRTEFPSNPEKTYMETPPRQSTYGRSRGDVLNASGEDVVMKDVGHAHNVPDGESDRESIGKGASDGSEQGFEKEDADSPHMSFPNRETYQAGTSAKSASATMPPAQFIAAQALNLQGPGRNGFIAINSGGSADRSASRSARPSPEPSSRAGSVSSSGGHRKVYKIHARSSNRSSTGQTQGSPSMVLPERQADRTMPSGSAASQPQGEVRKPSPASLQNILQDFPGPTVAAPRVESQSPKPAVARRPLPSGPTRSDSPSQTTLLSAVSAKLTQPPSDSRAGSAPAQLSQQTGPVEDEIRLSGPASAAPGLSRHATPQPAAGATTRTPSPAPVPAPAPASAPTSAPEPPQRREQVPPPIQLPPPQTTLPSIVHFNTTPLATPNASAGNTRANSPSLAHHPKSGTPTTTNFSKPETPTLTPTLPQPLGCFVPTMDVFDLAGLMDGETELFRSREPGQYLRLIDDHQSGVLATASDAPVQLRIDPRRIKSVERVSAQAGAVCVVTITYLAAEGGDRVEEKGDEKGEAGQTQTQTQTLVFEKARSTARGLENGTLHARRLCRRLQTWNAAILCPAPGFSLDSVQWRFNSQTPTPTPSTAGPVTEPEEDKPK</sequence>
<proteinExistence type="predicted"/>
<feature type="compositionally biased region" description="Polar residues" evidence="1">
    <location>
        <begin position="83"/>
        <end position="96"/>
    </location>
</feature>
<feature type="region of interest" description="Disordered" evidence="1">
    <location>
        <begin position="608"/>
        <end position="644"/>
    </location>
</feature>
<gene>
    <name evidence="2" type="ORF">C7999DRAFT_13984</name>
</gene>
<feature type="region of interest" description="Disordered" evidence="1">
    <location>
        <begin position="484"/>
        <end position="514"/>
    </location>
</feature>
<feature type="compositionally biased region" description="Polar residues" evidence="1">
    <location>
        <begin position="654"/>
        <end position="666"/>
    </location>
</feature>
<protein>
    <submittedName>
        <fullName evidence="2">Uncharacterized protein</fullName>
    </submittedName>
</protein>
<comment type="caution">
    <text evidence="2">The sequence shown here is derived from an EMBL/GenBank/DDBJ whole genome shotgun (WGS) entry which is preliminary data.</text>
</comment>
<feature type="region of interest" description="Disordered" evidence="1">
    <location>
        <begin position="143"/>
        <end position="162"/>
    </location>
</feature>
<feature type="compositionally biased region" description="Polar residues" evidence="1">
    <location>
        <begin position="126"/>
        <end position="137"/>
    </location>
</feature>
<feature type="region of interest" description="Disordered" evidence="1">
    <location>
        <begin position="1"/>
        <end position="138"/>
    </location>
</feature>
<feature type="compositionally biased region" description="Basic and acidic residues" evidence="1">
    <location>
        <begin position="529"/>
        <end position="543"/>
    </location>
</feature>
<organism evidence="2 3">
    <name type="scientific">Corynascus novoguineensis</name>
    <dbReference type="NCBI Taxonomy" id="1126955"/>
    <lineage>
        <taxon>Eukaryota</taxon>
        <taxon>Fungi</taxon>
        <taxon>Dikarya</taxon>
        <taxon>Ascomycota</taxon>
        <taxon>Pezizomycotina</taxon>
        <taxon>Sordariomycetes</taxon>
        <taxon>Sordariomycetidae</taxon>
        <taxon>Sordariales</taxon>
        <taxon>Chaetomiaceae</taxon>
        <taxon>Corynascus</taxon>
    </lineage>
</organism>
<dbReference type="AlphaFoldDB" id="A0AAN7CU58"/>
<feature type="region of interest" description="Disordered" evidence="1">
    <location>
        <begin position="529"/>
        <end position="582"/>
    </location>
</feature>
<reference evidence="2" key="1">
    <citation type="journal article" date="2023" name="Mol. Phylogenet. Evol.">
        <title>Genome-scale phylogeny and comparative genomics of the fungal order Sordariales.</title>
        <authorList>
            <person name="Hensen N."/>
            <person name="Bonometti L."/>
            <person name="Westerberg I."/>
            <person name="Brannstrom I.O."/>
            <person name="Guillou S."/>
            <person name="Cros-Aarteil S."/>
            <person name="Calhoun S."/>
            <person name="Haridas S."/>
            <person name="Kuo A."/>
            <person name="Mondo S."/>
            <person name="Pangilinan J."/>
            <person name="Riley R."/>
            <person name="LaButti K."/>
            <person name="Andreopoulos B."/>
            <person name="Lipzen A."/>
            <person name="Chen C."/>
            <person name="Yan M."/>
            <person name="Daum C."/>
            <person name="Ng V."/>
            <person name="Clum A."/>
            <person name="Steindorff A."/>
            <person name="Ohm R.A."/>
            <person name="Martin F."/>
            <person name="Silar P."/>
            <person name="Natvig D.O."/>
            <person name="Lalanne C."/>
            <person name="Gautier V."/>
            <person name="Ament-Velasquez S.L."/>
            <person name="Kruys A."/>
            <person name="Hutchinson M.I."/>
            <person name="Powell A.J."/>
            <person name="Barry K."/>
            <person name="Miller A.N."/>
            <person name="Grigoriev I.V."/>
            <person name="Debuchy R."/>
            <person name="Gladieux P."/>
            <person name="Hiltunen Thoren M."/>
            <person name="Johannesson H."/>
        </authorList>
    </citation>
    <scope>NUCLEOTIDE SEQUENCE</scope>
    <source>
        <strain evidence="2">CBS 359.72</strain>
    </source>
</reference>
<dbReference type="Proteomes" id="UP001303647">
    <property type="component" value="Unassembled WGS sequence"/>
</dbReference>
<evidence type="ECO:0000313" key="3">
    <source>
        <dbReference type="Proteomes" id="UP001303647"/>
    </source>
</evidence>
<feature type="compositionally biased region" description="Polar residues" evidence="1">
    <location>
        <begin position="1066"/>
        <end position="1079"/>
    </location>
</feature>
<evidence type="ECO:0000313" key="2">
    <source>
        <dbReference type="EMBL" id="KAK4248091.1"/>
    </source>
</evidence>
<feature type="compositionally biased region" description="Low complexity" evidence="1">
    <location>
        <begin position="612"/>
        <end position="641"/>
    </location>
</feature>
<feature type="compositionally biased region" description="Polar residues" evidence="1">
    <location>
        <begin position="735"/>
        <end position="759"/>
    </location>
</feature>